<organism evidence="2 3">
    <name type="scientific">Candidatus Pseudoramibacter fermentans</name>
    <dbReference type="NCBI Taxonomy" id="2594427"/>
    <lineage>
        <taxon>Bacteria</taxon>
        <taxon>Bacillati</taxon>
        <taxon>Bacillota</taxon>
        <taxon>Clostridia</taxon>
        <taxon>Eubacteriales</taxon>
        <taxon>Eubacteriaceae</taxon>
        <taxon>Pseudoramibacter</taxon>
    </lineage>
</organism>
<name>A0A6L5GUC6_9FIRM</name>
<dbReference type="EMBL" id="VOGB01000005">
    <property type="protein sequence ID" value="MQM73410.1"/>
    <property type="molecule type" value="Genomic_DNA"/>
</dbReference>
<evidence type="ECO:0000313" key="3">
    <source>
        <dbReference type="Proteomes" id="UP000473648"/>
    </source>
</evidence>
<feature type="domain" description="AMMECR1" evidence="1">
    <location>
        <begin position="266"/>
        <end position="439"/>
    </location>
</feature>
<dbReference type="SUPFAM" id="SSF53213">
    <property type="entry name" value="LigB-like"/>
    <property type="match status" value="1"/>
</dbReference>
<dbReference type="CDD" id="cd07951">
    <property type="entry name" value="ED_3B_N_AMMECR1"/>
    <property type="match status" value="1"/>
</dbReference>
<dbReference type="PROSITE" id="PS51112">
    <property type="entry name" value="AMMECR1"/>
    <property type="match status" value="1"/>
</dbReference>
<dbReference type="GO" id="GO:0008198">
    <property type="term" value="F:ferrous iron binding"/>
    <property type="evidence" value="ECO:0007669"/>
    <property type="project" value="InterPro"/>
</dbReference>
<reference evidence="2" key="1">
    <citation type="journal article" date="2020" name="Appl. Environ. Microbiol.">
        <title>Medium-Chain Fatty Acid Synthesis by 'Candidatus Weimeria bifida' gen. nov., sp. nov., and 'Candidatus Pseudoramibacter fermentans' sp. nov.</title>
        <authorList>
            <person name="Scarborough M.J."/>
            <person name="Myers K.S."/>
            <person name="Donohue T.J."/>
            <person name="Noguera D.R."/>
        </authorList>
    </citation>
    <scope>NUCLEOTIDE SEQUENCE</scope>
    <source>
        <strain evidence="2">EUB1.1</strain>
    </source>
</reference>
<keyword evidence="3" id="KW-1185">Reference proteome</keyword>
<dbReference type="Gene3D" id="3.30.700.20">
    <property type="entry name" value="Hypothetical protein ph0010, domain 1"/>
    <property type="match status" value="1"/>
</dbReference>
<dbReference type="Pfam" id="PF01871">
    <property type="entry name" value="AMMECR1"/>
    <property type="match status" value="1"/>
</dbReference>
<dbReference type="InterPro" id="IPR004183">
    <property type="entry name" value="Xdiol_dOase_suB"/>
</dbReference>
<evidence type="ECO:0000259" key="1">
    <source>
        <dbReference type="PROSITE" id="PS51112"/>
    </source>
</evidence>
<dbReference type="GO" id="GO:0016702">
    <property type="term" value="F:oxidoreductase activity, acting on single donors with incorporation of molecular oxygen, incorporation of two atoms of oxygen"/>
    <property type="evidence" value="ECO:0007669"/>
    <property type="project" value="UniProtKB-ARBA"/>
</dbReference>
<dbReference type="Gene3D" id="3.40.830.10">
    <property type="entry name" value="LigB-like"/>
    <property type="match status" value="1"/>
</dbReference>
<dbReference type="SUPFAM" id="SSF143447">
    <property type="entry name" value="AMMECR1-like"/>
    <property type="match status" value="1"/>
</dbReference>
<dbReference type="PANTHER" id="PTHR13016">
    <property type="entry name" value="AMMECR1 HOMOLOG"/>
    <property type="match status" value="1"/>
</dbReference>
<proteinExistence type="predicted"/>
<evidence type="ECO:0000313" key="2">
    <source>
        <dbReference type="EMBL" id="MQM73410.1"/>
    </source>
</evidence>
<dbReference type="PANTHER" id="PTHR13016:SF0">
    <property type="entry name" value="AMME SYNDROME CANDIDATE GENE 1 PROTEIN"/>
    <property type="match status" value="1"/>
</dbReference>
<dbReference type="InterPro" id="IPR027485">
    <property type="entry name" value="AMMECR1_N"/>
</dbReference>
<comment type="caution">
    <text evidence="2">The sequence shown here is derived from an EMBL/GenBank/DDBJ whole genome shotgun (WGS) entry which is preliminary data.</text>
</comment>
<dbReference type="InterPro" id="IPR023473">
    <property type="entry name" value="AMMECR1"/>
</dbReference>
<gene>
    <name evidence="2" type="primary">amrA</name>
    <name evidence="2" type="ORF">FRC53_08380</name>
</gene>
<dbReference type="NCBIfam" id="TIGR04336">
    <property type="entry name" value="AmmeMemoSam_B"/>
    <property type="match status" value="1"/>
</dbReference>
<dbReference type="InterPro" id="IPR036071">
    <property type="entry name" value="AMMECR1_dom_sf"/>
</dbReference>
<dbReference type="InterPro" id="IPR027623">
    <property type="entry name" value="AmmeMemoSam_A"/>
</dbReference>
<dbReference type="AlphaFoldDB" id="A0A6L5GUC6"/>
<dbReference type="InterPro" id="IPR002733">
    <property type="entry name" value="AMMECR1_domain"/>
</dbReference>
<dbReference type="Pfam" id="PF02900">
    <property type="entry name" value="LigB"/>
    <property type="match status" value="1"/>
</dbReference>
<dbReference type="Proteomes" id="UP000473648">
    <property type="component" value="Unassembled WGS sequence"/>
</dbReference>
<dbReference type="NCBIfam" id="TIGR04335">
    <property type="entry name" value="AmmeMemoSam_A"/>
    <property type="match status" value="1"/>
</dbReference>
<accession>A0A6L5GUC6</accession>
<protein>
    <submittedName>
        <fullName evidence="2">AmmeMemoRadiSam system protein A</fullName>
    </submittedName>
</protein>
<sequence>MSILAGYMLPHPPVAVPEIGKGEEKIIQKTLDGYDAVARDIAALAPETIILSSPHAPMYRDYFHIAPGSEAFGDFGPFGAPDVTFDIHYDTALRDAIVDLAEGEKFPAGTMGERTPSLTPDHGTLVPLYFIRRRYPNFKLVRLGLSGLSLEDHWHLGELIAKAVRQTGRRCVYVASGDLSHCQKADGPYGFHPQGPEYDARLIDVMSQGDFEALLHFDPAFLDAAEECGHRSFTIMAGALSGLSVTPQVLSHQNTFGVGYGTGIFRAEDPYVALARQTVEAYVKTGTLIAVPNGLPDAMTQNRAGVFVSIHERGQLRGCIGTFMPVYQNIADEIIHNGAAAATEDPRFRPIAPAELPALDISVDVLTTPEPVQSVDALDAKRYGVIVTNGARRGLLLPDLDGVDTPAEQIAISKQKAGIRQDEPISLMRFEVVRHEALK</sequence>